<proteinExistence type="predicted"/>
<dbReference type="EMBL" id="UGUU01000002">
    <property type="protein sequence ID" value="SUE95768.1"/>
    <property type="molecule type" value="Genomic_DNA"/>
</dbReference>
<dbReference type="AlphaFoldDB" id="A0A379PPL4"/>
<organism evidence="1 2">
    <name type="scientific">Ectopseudomonas mendocina</name>
    <name type="common">Pseudomonas mendocina</name>
    <dbReference type="NCBI Taxonomy" id="300"/>
    <lineage>
        <taxon>Bacteria</taxon>
        <taxon>Pseudomonadati</taxon>
        <taxon>Pseudomonadota</taxon>
        <taxon>Gammaproteobacteria</taxon>
        <taxon>Pseudomonadales</taxon>
        <taxon>Pseudomonadaceae</taxon>
        <taxon>Ectopseudomonas</taxon>
    </lineage>
</organism>
<gene>
    <name evidence="1" type="ORF">NCTC10899_05007</name>
</gene>
<sequence length="126" mass="14202">MSKPSKCSCVYATSANTESVRLGYEMGGYLKEECESCKRKAEQPEKVKGMRKVAHYFYPGAEIVIEVGLRRIKIRHPDGSCPFDPCWNKPQAHPAENDVDPGIPTYEEIGLYYNYEMPGTGWDGDC</sequence>
<accession>A0A379PPL4</accession>
<evidence type="ECO:0000313" key="1">
    <source>
        <dbReference type="EMBL" id="SUE95768.1"/>
    </source>
</evidence>
<name>A0A379PPL4_ECTME</name>
<reference evidence="1 2" key="1">
    <citation type="submission" date="2018-06" db="EMBL/GenBank/DDBJ databases">
        <authorList>
            <consortium name="Pathogen Informatics"/>
            <person name="Doyle S."/>
        </authorList>
    </citation>
    <scope>NUCLEOTIDE SEQUENCE [LARGE SCALE GENOMIC DNA]</scope>
    <source>
        <strain evidence="1 2">NCTC10899</strain>
    </source>
</reference>
<evidence type="ECO:0000313" key="2">
    <source>
        <dbReference type="Proteomes" id="UP000254260"/>
    </source>
</evidence>
<protein>
    <submittedName>
        <fullName evidence="1">Uncharacterized protein</fullName>
    </submittedName>
</protein>
<dbReference type="Proteomes" id="UP000254260">
    <property type="component" value="Unassembled WGS sequence"/>
</dbReference>